<dbReference type="EMBL" id="GGEC01064803">
    <property type="protein sequence ID" value="MBX45287.1"/>
    <property type="molecule type" value="Transcribed_RNA"/>
</dbReference>
<sequence>MFGENEQCHPLANASILH</sequence>
<evidence type="ECO:0000313" key="1">
    <source>
        <dbReference type="EMBL" id="MBX45287.1"/>
    </source>
</evidence>
<name>A0A2P2NRZ7_RHIMU</name>
<accession>A0A2P2NRZ7</accession>
<protein>
    <submittedName>
        <fullName evidence="1">Uncharacterized protein</fullName>
    </submittedName>
</protein>
<reference evidence="1" key="1">
    <citation type="submission" date="2018-02" db="EMBL/GenBank/DDBJ databases">
        <title>Rhizophora mucronata_Transcriptome.</title>
        <authorList>
            <person name="Meera S.P."/>
            <person name="Sreeshan A."/>
            <person name="Augustine A."/>
        </authorList>
    </citation>
    <scope>NUCLEOTIDE SEQUENCE</scope>
    <source>
        <tissue evidence="1">Leaf</tissue>
    </source>
</reference>
<proteinExistence type="predicted"/>
<dbReference type="AlphaFoldDB" id="A0A2P2NRZ7"/>
<organism evidence="1">
    <name type="scientific">Rhizophora mucronata</name>
    <name type="common">Asiatic mangrove</name>
    <dbReference type="NCBI Taxonomy" id="61149"/>
    <lineage>
        <taxon>Eukaryota</taxon>
        <taxon>Viridiplantae</taxon>
        <taxon>Streptophyta</taxon>
        <taxon>Embryophyta</taxon>
        <taxon>Tracheophyta</taxon>
        <taxon>Spermatophyta</taxon>
        <taxon>Magnoliopsida</taxon>
        <taxon>eudicotyledons</taxon>
        <taxon>Gunneridae</taxon>
        <taxon>Pentapetalae</taxon>
        <taxon>rosids</taxon>
        <taxon>fabids</taxon>
        <taxon>Malpighiales</taxon>
        <taxon>Rhizophoraceae</taxon>
        <taxon>Rhizophora</taxon>
    </lineage>
</organism>